<evidence type="ECO:0000313" key="6">
    <source>
        <dbReference type="EMBL" id="CAB3361010.1"/>
    </source>
</evidence>
<dbReference type="PROSITE" id="PS50089">
    <property type="entry name" value="ZF_RING_2"/>
    <property type="match status" value="1"/>
</dbReference>
<feature type="transmembrane region" description="Helical" evidence="4">
    <location>
        <begin position="269"/>
        <end position="287"/>
    </location>
</feature>
<dbReference type="SUPFAM" id="SSF57850">
    <property type="entry name" value="RING/U-box"/>
    <property type="match status" value="1"/>
</dbReference>
<evidence type="ECO:0000313" key="7">
    <source>
        <dbReference type="Proteomes" id="UP000494165"/>
    </source>
</evidence>
<evidence type="ECO:0000256" key="2">
    <source>
        <dbReference type="ARBA" id="ARBA00022833"/>
    </source>
</evidence>
<evidence type="ECO:0000259" key="5">
    <source>
        <dbReference type="PROSITE" id="PS50089"/>
    </source>
</evidence>
<evidence type="ECO:0000256" key="4">
    <source>
        <dbReference type="SAM" id="Phobius"/>
    </source>
</evidence>
<dbReference type="AlphaFoldDB" id="A0A8S1BZA1"/>
<organism evidence="6 7">
    <name type="scientific">Cloeon dipterum</name>
    <dbReference type="NCBI Taxonomy" id="197152"/>
    <lineage>
        <taxon>Eukaryota</taxon>
        <taxon>Metazoa</taxon>
        <taxon>Ecdysozoa</taxon>
        <taxon>Arthropoda</taxon>
        <taxon>Hexapoda</taxon>
        <taxon>Insecta</taxon>
        <taxon>Pterygota</taxon>
        <taxon>Palaeoptera</taxon>
        <taxon>Ephemeroptera</taxon>
        <taxon>Pisciforma</taxon>
        <taxon>Baetidae</taxon>
        <taxon>Cloeon</taxon>
    </lineage>
</organism>
<dbReference type="InterPro" id="IPR042494">
    <property type="entry name" value="RNF103"/>
</dbReference>
<accession>A0A8S1BZA1</accession>
<keyword evidence="1 3" id="KW-0479">Metal-binding</keyword>
<dbReference type="PANTHER" id="PTHR15302:SF0">
    <property type="entry name" value="E3 UBIQUITIN-PROTEIN LIGASE RNF103"/>
    <property type="match status" value="1"/>
</dbReference>
<dbReference type="GO" id="GO:0016567">
    <property type="term" value="P:protein ubiquitination"/>
    <property type="evidence" value="ECO:0007669"/>
    <property type="project" value="InterPro"/>
</dbReference>
<dbReference type="OrthoDB" id="21204at2759"/>
<dbReference type="SMART" id="SM00184">
    <property type="entry name" value="RING"/>
    <property type="match status" value="1"/>
</dbReference>
<name>A0A8S1BZA1_9INSE</name>
<dbReference type="PANTHER" id="PTHR15302">
    <property type="entry name" value="E3 UBIQUITIN-PROTEIN LIGASE RNF103"/>
    <property type="match status" value="1"/>
</dbReference>
<keyword evidence="2" id="KW-0862">Zinc</keyword>
<keyword evidence="7" id="KW-1185">Reference proteome</keyword>
<dbReference type="GO" id="GO:0004842">
    <property type="term" value="F:ubiquitin-protein transferase activity"/>
    <property type="evidence" value="ECO:0007669"/>
    <property type="project" value="InterPro"/>
</dbReference>
<protein>
    <recommendedName>
        <fullName evidence="5">RING-type domain-containing protein</fullName>
    </recommendedName>
</protein>
<gene>
    <name evidence="6" type="ORF">CLODIP_2_CD11356</name>
</gene>
<keyword evidence="4" id="KW-0472">Membrane</keyword>
<dbReference type="GO" id="GO:0036503">
    <property type="term" value="P:ERAD pathway"/>
    <property type="evidence" value="ECO:0007669"/>
    <property type="project" value="TreeGrafter"/>
</dbReference>
<keyword evidence="4" id="KW-0812">Transmembrane</keyword>
<dbReference type="EMBL" id="CADEPI010000005">
    <property type="protein sequence ID" value="CAB3361010.1"/>
    <property type="molecule type" value="Genomic_DNA"/>
</dbReference>
<comment type="caution">
    <text evidence="6">The sequence shown here is derived from an EMBL/GenBank/DDBJ whole genome shotgun (WGS) entry which is preliminary data.</text>
</comment>
<dbReference type="Proteomes" id="UP000494165">
    <property type="component" value="Unassembled WGS sequence"/>
</dbReference>
<dbReference type="GO" id="GO:0008270">
    <property type="term" value="F:zinc ion binding"/>
    <property type="evidence" value="ECO:0007669"/>
    <property type="project" value="UniProtKB-KW"/>
</dbReference>
<dbReference type="Gene3D" id="3.30.40.10">
    <property type="entry name" value="Zinc/RING finger domain, C3HC4 (zinc finger)"/>
    <property type="match status" value="1"/>
</dbReference>
<dbReference type="CDD" id="cd16473">
    <property type="entry name" value="RING-H2_RNF103"/>
    <property type="match status" value="1"/>
</dbReference>
<evidence type="ECO:0000256" key="3">
    <source>
        <dbReference type="PROSITE-ProRule" id="PRU00175"/>
    </source>
</evidence>
<reference evidence="6 7" key="1">
    <citation type="submission" date="2020-04" db="EMBL/GenBank/DDBJ databases">
        <authorList>
            <person name="Alioto T."/>
            <person name="Alioto T."/>
            <person name="Gomez Garrido J."/>
        </authorList>
    </citation>
    <scope>NUCLEOTIDE SEQUENCE [LARGE SCALE GENOMIC DNA]</scope>
</reference>
<dbReference type="InterPro" id="IPR001841">
    <property type="entry name" value="Znf_RING"/>
</dbReference>
<dbReference type="InterPro" id="IPR013083">
    <property type="entry name" value="Znf_RING/FYVE/PHD"/>
</dbReference>
<feature type="transmembrane region" description="Helical" evidence="4">
    <location>
        <begin position="294"/>
        <end position="315"/>
    </location>
</feature>
<proteinExistence type="predicted"/>
<dbReference type="GO" id="GO:0005783">
    <property type="term" value="C:endoplasmic reticulum"/>
    <property type="evidence" value="ECO:0007669"/>
    <property type="project" value="TreeGrafter"/>
</dbReference>
<sequence length="546" mass="60899">MDLSLKFLCDAAGQVVNSEVAVLETSENEVKARIAAPASHFTGGAHFYEEVEDTKDSVWLVQVAPEGAEPPLDDYSWRLVCAHLAPFAIRTGVFDCKLDRRLCTGKGWHEPLLLLALPRGTRAKDKVLMQIFKSTKPQSIIAWVRQQLSDRVERLQNVSEATQWVESASKSESDSQVRLLLFTKLSSPPLFLAALSVKFAGRVRFGLLQVKNKEDEDVVKSSLGIKSRTTYLLSTPQGSYIYGSGREEHLDFKTMHNFLRAVQPEANDALLVSLALCQLLAVLRAATKRSLLGCLLTILAHNLALLAAWLAILTLSRVPFVASPFTEAFSCVSRWMALSKPGLWLRADQNLLARYPKVLLCTLLLFLLAVRQCFLEEPSEGGGYGWRFLSQLLPSPTITLTSLRPESEDERAPNPEELLVQRLAVPGLWLTPLVSADYLRTLARWRHRTTPDIKRDPMSRALIEEVMRPGKDTEAESSEDDPGPPRGALKAAECAICLESYVKGSLLCGLPCGHAFHEACIMAWLLRDHHSCPSCRWPAYKRKKHH</sequence>
<keyword evidence="1 3" id="KW-0863">Zinc-finger</keyword>
<dbReference type="Pfam" id="PF13639">
    <property type="entry name" value="zf-RING_2"/>
    <property type="match status" value="1"/>
</dbReference>
<evidence type="ECO:0000256" key="1">
    <source>
        <dbReference type="ARBA" id="ARBA00022771"/>
    </source>
</evidence>
<keyword evidence="4" id="KW-1133">Transmembrane helix</keyword>
<feature type="domain" description="RING-type" evidence="5">
    <location>
        <begin position="494"/>
        <end position="536"/>
    </location>
</feature>